<gene>
    <name evidence="1" type="ORF">V5799_030938</name>
</gene>
<name>A0AAQ4ELY4_AMBAM</name>
<protein>
    <submittedName>
        <fullName evidence="1">Uncharacterized protein</fullName>
    </submittedName>
</protein>
<proteinExistence type="predicted"/>
<dbReference type="Proteomes" id="UP001321473">
    <property type="component" value="Unassembled WGS sequence"/>
</dbReference>
<organism evidence="1 2">
    <name type="scientific">Amblyomma americanum</name>
    <name type="common">Lone star tick</name>
    <dbReference type="NCBI Taxonomy" id="6943"/>
    <lineage>
        <taxon>Eukaryota</taxon>
        <taxon>Metazoa</taxon>
        <taxon>Ecdysozoa</taxon>
        <taxon>Arthropoda</taxon>
        <taxon>Chelicerata</taxon>
        <taxon>Arachnida</taxon>
        <taxon>Acari</taxon>
        <taxon>Parasitiformes</taxon>
        <taxon>Ixodida</taxon>
        <taxon>Ixodoidea</taxon>
        <taxon>Ixodidae</taxon>
        <taxon>Amblyomminae</taxon>
        <taxon>Amblyomma</taxon>
    </lineage>
</organism>
<evidence type="ECO:0000313" key="1">
    <source>
        <dbReference type="EMBL" id="KAK8775717.1"/>
    </source>
</evidence>
<comment type="caution">
    <text evidence="1">The sequence shown here is derived from an EMBL/GenBank/DDBJ whole genome shotgun (WGS) entry which is preliminary data.</text>
</comment>
<dbReference type="AlphaFoldDB" id="A0AAQ4ELY4"/>
<dbReference type="EMBL" id="JARKHS020013803">
    <property type="protein sequence ID" value="KAK8775717.1"/>
    <property type="molecule type" value="Genomic_DNA"/>
</dbReference>
<accession>A0AAQ4ELY4</accession>
<evidence type="ECO:0000313" key="2">
    <source>
        <dbReference type="Proteomes" id="UP001321473"/>
    </source>
</evidence>
<sequence length="80" mass="9273">MRFYMLRQCLQFLTTYCRAFERLNGDADSMHITAVFSSSLVSGKEMPLPCTFVRALLFQLARSQINTSESLYLRLKEINV</sequence>
<keyword evidence="2" id="KW-1185">Reference proteome</keyword>
<reference evidence="1 2" key="1">
    <citation type="journal article" date="2023" name="Arcadia Sci">
        <title>De novo assembly of a long-read Amblyomma americanum tick genome.</title>
        <authorList>
            <person name="Chou S."/>
            <person name="Poskanzer K.E."/>
            <person name="Rollins M."/>
            <person name="Thuy-Boun P.S."/>
        </authorList>
    </citation>
    <scope>NUCLEOTIDE SEQUENCE [LARGE SCALE GENOMIC DNA]</scope>
    <source>
        <strain evidence="1">F_SG_1</strain>
        <tissue evidence="1">Salivary glands</tissue>
    </source>
</reference>